<dbReference type="AlphaFoldDB" id="A0AB73IM06"/>
<dbReference type="Proteomes" id="UP001229486">
    <property type="component" value="Unassembled WGS sequence"/>
</dbReference>
<proteinExistence type="predicted"/>
<reference evidence="1" key="1">
    <citation type="submission" date="2023-07" db="EMBL/GenBank/DDBJ databases">
        <title>Sorghum-associated microbial communities from plants grown in Nebraska, USA.</title>
        <authorList>
            <person name="Schachtman D."/>
        </authorList>
    </citation>
    <scope>NUCLEOTIDE SEQUENCE</scope>
    <source>
        <strain evidence="1">DS1061</strain>
    </source>
</reference>
<accession>A0AB73IM06</accession>
<evidence type="ECO:0000313" key="1">
    <source>
        <dbReference type="EMBL" id="MDP9650930.1"/>
    </source>
</evidence>
<comment type="caution">
    <text evidence="1">The sequence shown here is derived from an EMBL/GenBank/DDBJ whole genome shotgun (WGS) entry which is preliminary data.</text>
</comment>
<dbReference type="EMBL" id="JAURTK010000014">
    <property type="protein sequence ID" value="MDP9650930.1"/>
    <property type="molecule type" value="Genomic_DNA"/>
</dbReference>
<evidence type="ECO:0000313" key="2">
    <source>
        <dbReference type="Proteomes" id="UP001229486"/>
    </source>
</evidence>
<name>A0AB73IM06_9BURK</name>
<sequence>MASMNVQRLPSPAGMVAGIRLSDHRFQHFLHELQETHNRSRERTIAAAVSFLRTRGPRISQDSDLQGQRTGRRDVRRSFFCSLTRTDDTGMGMRGQQFAILRCRSQCKEKMRQLIELERRISNCWAEFDALRSRAYSKEKRGLRQKIEIERTELETGRNRLTAASEESQHFKVFGSRMSIKCSQTCSWEVSHP</sequence>
<gene>
    <name evidence="1" type="ORF">J2793_006405</name>
</gene>
<protein>
    <submittedName>
        <fullName evidence="1">Uncharacterized protein</fullName>
    </submittedName>
</protein>
<organism evidence="1 2">
    <name type="scientific">Paraburkholderia caledonica</name>
    <dbReference type="NCBI Taxonomy" id="134536"/>
    <lineage>
        <taxon>Bacteria</taxon>
        <taxon>Pseudomonadati</taxon>
        <taxon>Pseudomonadota</taxon>
        <taxon>Betaproteobacteria</taxon>
        <taxon>Burkholderiales</taxon>
        <taxon>Burkholderiaceae</taxon>
        <taxon>Paraburkholderia</taxon>
    </lineage>
</organism>